<keyword evidence="8" id="KW-0130">Cell adhesion</keyword>
<evidence type="ECO:0000256" key="1">
    <source>
        <dbReference type="ARBA" id="ARBA00004162"/>
    </source>
</evidence>
<dbReference type="EMBL" id="JBHFQA010000008">
    <property type="protein sequence ID" value="KAL2095314.1"/>
    <property type="molecule type" value="Genomic_DNA"/>
</dbReference>
<organism evidence="19 20">
    <name type="scientific">Coilia grayii</name>
    <name type="common">Gray's grenadier anchovy</name>
    <dbReference type="NCBI Taxonomy" id="363190"/>
    <lineage>
        <taxon>Eukaryota</taxon>
        <taxon>Metazoa</taxon>
        <taxon>Chordata</taxon>
        <taxon>Craniata</taxon>
        <taxon>Vertebrata</taxon>
        <taxon>Euteleostomi</taxon>
        <taxon>Actinopterygii</taxon>
        <taxon>Neopterygii</taxon>
        <taxon>Teleostei</taxon>
        <taxon>Clupei</taxon>
        <taxon>Clupeiformes</taxon>
        <taxon>Clupeoidei</taxon>
        <taxon>Engraulidae</taxon>
        <taxon>Coilinae</taxon>
        <taxon>Coilia</taxon>
    </lineage>
</organism>
<feature type="compositionally biased region" description="Basic and acidic residues" evidence="16">
    <location>
        <begin position="535"/>
        <end position="547"/>
    </location>
</feature>
<evidence type="ECO:0000256" key="13">
    <source>
        <dbReference type="ARBA" id="ARBA00023180"/>
    </source>
</evidence>
<evidence type="ECO:0000256" key="7">
    <source>
        <dbReference type="ARBA" id="ARBA00022737"/>
    </source>
</evidence>
<comment type="similarity">
    <text evidence="3">Belongs to the nectin family.</text>
</comment>
<evidence type="ECO:0000256" key="6">
    <source>
        <dbReference type="ARBA" id="ARBA00022729"/>
    </source>
</evidence>
<evidence type="ECO:0000256" key="2">
    <source>
        <dbReference type="ARBA" id="ARBA00004536"/>
    </source>
</evidence>
<reference evidence="19 20" key="1">
    <citation type="submission" date="2024-09" db="EMBL/GenBank/DDBJ databases">
        <title>A chromosome-level genome assembly of Gray's grenadier anchovy, Coilia grayii.</title>
        <authorList>
            <person name="Fu Z."/>
        </authorList>
    </citation>
    <scope>NUCLEOTIDE SEQUENCE [LARGE SCALE GENOMIC DNA]</scope>
    <source>
        <strain evidence="19">G4</strain>
        <tissue evidence="19">Muscle</tissue>
    </source>
</reference>
<evidence type="ECO:0000256" key="4">
    <source>
        <dbReference type="ARBA" id="ARBA00022475"/>
    </source>
</evidence>
<feature type="compositionally biased region" description="Basic residues" evidence="16">
    <location>
        <begin position="550"/>
        <end position="559"/>
    </location>
</feature>
<keyword evidence="5 17" id="KW-0812">Transmembrane</keyword>
<dbReference type="InterPro" id="IPR007110">
    <property type="entry name" value="Ig-like_dom"/>
</dbReference>
<dbReference type="Pfam" id="PF13895">
    <property type="entry name" value="Ig_2"/>
    <property type="match status" value="1"/>
</dbReference>
<evidence type="ECO:0000256" key="8">
    <source>
        <dbReference type="ARBA" id="ARBA00022889"/>
    </source>
</evidence>
<evidence type="ECO:0000256" key="17">
    <source>
        <dbReference type="SAM" id="Phobius"/>
    </source>
</evidence>
<accession>A0ABD1K882</accession>
<gene>
    <name evidence="19" type="ORF">ACEWY4_010033</name>
</gene>
<feature type="transmembrane region" description="Helical" evidence="17">
    <location>
        <begin position="416"/>
        <end position="441"/>
    </location>
</feature>
<dbReference type="PANTHER" id="PTHR23277:SF12">
    <property type="entry name" value="NECTIN-3"/>
    <property type="match status" value="1"/>
</dbReference>
<dbReference type="Pfam" id="PF07686">
    <property type="entry name" value="V-set"/>
    <property type="match status" value="1"/>
</dbReference>
<dbReference type="Pfam" id="PF08205">
    <property type="entry name" value="C2-set_2"/>
    <property type="match status" value="1"/>
</dbReference>
<feature type="domain" description="Ig-like" evidence="18">
    <location>
        <begin position="183"/>
        <end position="272"/>
    </location>
</feature>
<dbReference type="Gene3D" id="2.60.40.10">
    <property type="entry name" value="Immunoglobulins"/>
    <property type="match status" value="3"/>
</dbReference>
<dbReference type="PROSITE" id="PS50835">
    <property type="entry name" value="IG_LIKE"/>
    <property type="match status" value="3"/>
</dbReference>
<evidence type="ECO:0000256" key="12">
    <source>
        <dbReference type="ARBA" id="ARBA00023157"/>
    </source>
</evidence>
<dbReference type="InterPro" id="IPR013783">
    <property type="entry name" value="Ig-like_fold"/>
</dbReference>
<keyword evidence="10 17" id="KW-1133">Transmembrane helix</keyword>
<evidence type="ECO:0000256" key="16">
    <source>
        <dbReference type="SAM" id="MobiDB-lite"/>
    </source>
</evidence>
<dbReference type="AlphaFoldDB" id="A0ABD1K882"/>
<evidence type="ECO:0000256" key="15">
    <source>
        <dbReference type="ARBA" id="ARBA00082570"/>
    </source>
</evidence>
<keyword evidence="13" id="KW-0325">Glycoprotein</keyword>
<evidence type="ECO:0000256" key="9">
    <source>
        <dbReference type="ARBA" id="ARBA00022949"/>
    </source>
</evidence>
<keyword evidence="14" id="KW-0393">Immunoglobulin domain</keyword>
<evidence type="ECO:0000256" key="5">
    <source>
        <dbReference type="ARBA" id="ARBA00022692"/>
    </source>
</evidence>
<evidence type="ECO:0000256" key="11">
    <source>
        <dbReference type="ARBA" id="ARBA00023136"/>
    </source>
</evidence>
<dbReference type="SUPFAM" id="SSF48726">
    <property type="entry name" value="Immunoglobulin"/>
    <property type="match status" value="3"/>
</dbReference>
<dbReference type="InterPro" id="IPR003598">
    <property type="entry name" value="Ig_sub2"/>
</dbReference>
<sequence length="619" mass="68278">MVIGQLNLLKMNDVMKEVTGMVTGDPKHIWFTSRLAVSVLGSVAVWETCLSSGPMTPATQARHTCVLGNQVLVPQRVNAVLGKNVTLGCHVEVDSDLSLTQSSWERRLPTGSVTLAVYNPTLGISVPPEYEHRLHFRSPSPHDATIVLDNVGFADVGIYTCKVATFPLGNTQASTTVSVLVEPKVYVSAGSVALVDGGNETTVATCIAEKARPPAEVSWETDLHGFSEAHLSDEANGTTTTQVHYHWHPNRRGQGHSLTCVVRHPALQADFRVPYLVSVLFAPDIKVLGYDGDWFVGREKLQLTCQAKANPPAHHFRWVRLDGEMPEGVELVNDSLVFSRALQRNDSGVYRCEVGNDIGFRSRDISVRVHDPPTTTVFPTIHVPFPNSANHTTPPVNNQRAILTSPTLAPLPEGNLGTVVGGAVGGALFLLLLLVLTGVYYQRKRTTFRGDYYTKQYLGPADMQKPPPQSSAHELQQVYGAVAGNGGTGMKSSSGDEDVSGGFVCRDKDREEWGDYDRERAPNGRSRALRGELSGSRHDYPDHHDYPNHYNHHNHHHHQPSPYQSYHNNQLGNHQPGPRRYPAPPMANNGSPYFPEEVYDNEYVSHMDGSMISRREWYV</sequence>
<proteinExistence type="inferred from homology"/>
<dbReference type="InterPro" id="IPR003599">
    <property type="entry name" value="Ig_sub"/>
</dbReference>
<dbReference type="InterPro" id="IPR013106">
    <property type="entry name" value="Ig_V-set"/>
</dbReference>
<dbReference type="InterPro" id="IPR013162">
    <property type="entry name" value="CD80_C2-set"/>
</dbReference>
<dbReference type="GO" id="GO:0007155">
    <property type="term" value="P:cell adhesion"/>
    <property type="evidence" value="ECO:0007669"/>
    <property type="project" value="UniProtKB-KW"/>
</dbReference>
<dbReference type="GO" id="GO:0005912">
    <property type="term" value="C:adherens junction"/>
    <property type="evidence" value="ECO:0007669"/>
    <property type="project" value="UniProtKB-SubCell"/>
</dbReference>
<evidence type="ECO:0000313" key="19">
    <source>
        <dbReference type="EMBL" id="KAL2095314.1"/>
    </source>
</evidence>
<dbReference type="SMART" id="SM00409">
    <property type="entry name" value="IG"/>
    <property type="match status" value="2"/>
</dbReference>
<dbReference type="SMART" id="SM00406">
    <property type="entry name" value="IGv"/>
    <property type="match status" value="2"/>
</dbReference>
<dbReference type="SMART" id="SM00408">
    <property type="entry name" value="IGc2"/>
    <property type="match status" value="2"/>
</dbReference>
<dbReference type="InterPro" id="IPR051427">
    <property type="entry name" value="Nectin/Nectin-like"/>
</dbReference>
<evidence type="ECO:0000259" key="18">
    <source>
        <dbReference type="PROSITE" id="PS50835"/>
    </source>
</evidence>
<keyword evidence="12" id="KW-1015">Disulfide bond</keyword>
<dbReference type="FunFam" id="2.60.40.10:FF:000298">
    <property type="entry name" value="Nectin cell adhesion molecule 3"/>
    <property type="match status" value="1"/>
</dbReference>
<evidence type="ECO:0000313" key="20">
    <source>
        <dbReference type="Proteomes" id="UP001591681"/>
    </source>
</evidence>
<feature type="domain" description="Ig-like" evidence="18">
    <location>
        <begin position="57"/>
        <end position="178"/>
    </location>
</feature>
<comment type="caution">
    <text evidence="19">The sequence shown here is derived from an EMBL/GenBank/DDBJ whole genome shotgun (WGS) entry which is preliminary data.</text>
</comment>
<protein>
    <recommendedName>
        <fullName evidence="15">Nectin cell adhesion molecule 3</fullName>
    </recommendedName>
</protein>
<evidence type="ECO:0000256" key="3">
    <source>
        <dbReference type="ARBA" id="ARBA00007810"/>
    </source>
</evidence>
<keyword evidence="11 17" id="KW-0472">Membrane</keyword>
<name>A0ABD1K882_9TELE</name>
<dbReference type="GO" id="GO:0005886">
    <property type="term" value="C:plasma membrane"/>
    <property type="evidence" value="ECO:0007669"/>
    <property type="project" value="UniProtKB-SubCell"/>
</dbReference>
<keyword evidence="6" id="KW-0732">Signal</keyword>
<dbReference type="PANTHER" id="PTHR23277">
    <property type="entry name" value="NECTIN-RELATED"/>
    <property type="match status" value="1"/>
</dbReference>
<dbReference type="InterPro" id="IPR036179">
    <property type="entry name" value="Ig-like_dom_sf"/>
</dbReference>
<evidence type="ECO:0000256" key="14">
    <source>
        <dbReference type="ARBA" id="ARBA00023319"/>
    </source>
</evidence>
<feature type="region of interest" description="Disordered" evidence="16">
    <location>
        <begin position="514"/>
        <end position="589"/>
    </location>
</feature>
<keyword evidence="9" id="KW-0965">Cell junction</keyword>
<comment type="subcellular location">
    <subcellularLocation>
        <location evidence="2">Cell junction</location>
        <location evidence="2">Adherens junction</location>
    </subcellularLocation>
    <subcellularLocation>
        <location evidence="1">Cell membrane</location>
        <topology evidence="1">Single-pass membrane protein</topology>
    </subcellularLocation>
</comment>
<keyword evidence="4" id="KW-1003">Cell membrane</keyword>
<feature type="domain" description="Ig-like" evidence="18">
    <location>
        <begin position="283"/>
        <end position="366"/>
    </location>
</feature>
<dbReference type="Proteomes" id="UP001591681">
    <property type="component" value="Unassembled WGS sequence"/>
</dbReference>
<keyword evidence="7" id="KW-0677">Repeat</keyword>
<evidence type="ECO:0000256" key="10">
    <source>
        <dbReference type="ARBA" id="ARBA00022989"/>
    </source>
</evidence>
<keyword evidence="20" id="KW-1185">Reference proteome</keyword>